<dbReference type="AlphaFoldDB" id="A0A0A8ZAG6"/>
<proteinExistence type="predicted"/>
<reference evidence="1" key="1">
    <citation type="submission" date="2014-09" db="EMBL/GenBank/DDBJ databases">
        <authorList>
            <person name="Magalhaes I.L.F."/>
            <person name="Oliveira U."/>
            <person name="Santos F.R."/>
            <person name="Vidigal T.H.D.A."/>
            <person name="Brescovit A.D."/>
            <person name="Santos A.J."/>
        </authorList>
    </citation>
    <scope>NUCLEOTIDE SEQUENCE</scope>
    <source>
        <tissue evidence="1">Shoot tissue taken approximately 20 cm above the soil surface</tissue>
    </source>
</reference>
<accession>A0A0A8ZAG6</accession>
<protein>
    <submittedName>
        <fullName evidence="1">Uncharacterized protein</fullName>
    </submittedName>
</protein>
<evidence type="ECO:0000313" key="1">
    <source>
        <dbReference type="EMBL" id="JAD31867.1"/>
    </source>
</evidence>
<dbReference type="EMBL" id="GBRH01266028">
    <property type="protein sequence ID" value="JAD31867.1"/>
    <property type="molecule type" value="Transcribed_RNA"/>
</dbReference>
<reference evidence="1" key="2">
    <citation type="journal article" date="2015" name="Data Brief">
        <title>Shoot transcriptome of the giant reed, Arundo donax.</title>
        <authorList>
            <person name="Barrero R.A."/>
            <person name="Guerrero F.D."/>
            <person name="Moolhuijzen P."/>
            <person name="Goolsby J.A."/>
            <person name="Tidwell J."/>
            <person name="Bellgard S.E."/>
            <person name="Bellgard M.I."/>
        </authorList>
    </citation>
    <scope>NUCLEOTIDE SEQUENCE</scope>
    <source>
        <tissue evidence="1">Shoot tissue taken approximately 20 cm above the soil surface</tissue>
    </source>
</reference>
<sequence>MCCPLRAHGAVLLVGARRG</sequence>
<name>A0A0A8ZAG6_ARUDO</name>
<organism evidence="1">
    <name type="scientific">Arundo donax</name>
    <name type="common">Giant reed</name>
    <name type="synonym">Donax arundinaceus</name>
    <dbReference type="NCBI Taxonomy" id="35708"/>
    <lineage>
        <taxon>Eukaryota</taxon>
        <taxon>Viridiplantae</taxon>
        <taxon>Streptophyta</taxon>
        <taxon>Embryophyta</taxon>
        <taxon>Tracheophyta</taxon>
        <taxon>Spermatophyta</taxon>
        <taxon>Magnoliopsida</taxon>
        <taxon>Liliopsida</taxon>
        <taxon>Poales</taxon>
        <taxon>Poaceae</taxon>
        <taxon>PACMAD clade</taxon>
        <taxon>Arundinoideae</taxon>
        <taxon>Arundineae</taxon>
        <taxon>Arundo</taxon>
    </lineage>
</organism>